<dbReference type="SUPFAM" id="SSF48403">
    <property type="entry name" value="Ankyrin repeat"/>
    <property type="match status" value="1"/>
</dbReference>
<dbReference type="InterPro" id="IPR010730">
    <property type="entry name" value="HET"/>
</dbReference>
<feature type="repeat" description="ANK" evidence="1">
    <location>
        <begin position="662"/>
        <end position="694"/>
    </location>
</feature>
<dbReference type="PANTHER" id="PTHR24148">
    <property type="entry name" value="ANKYRIN REPEAT DOMAIN-CONTAINING PROTEIN 39 HOMOLOG-RELATED"/>
    <property type="match status" value="1"/>
</dbReference>
<gene>
    <name evidence="3" type="ORF">LY89DRAFT_714885</name>
</gene>
<dbReference type="Pfam" id="PF06985">
    <property type="entry name" value="HET"/>
    <property type="match status" value="1"/>
</dbReference>
<dbReference type="OrthoDB" id="194358at2759"/>
<dbReference type="SMART" id="SM00248">
    <property type="entry name" value="ANK"/>
    <property type="match status" value="6"/>
</dbReference>
<dbReference type="GeneID" id="28827886"/>
<proteinExistence type="predicted"/>
<keyword evidence="4" id="KW-1185">Reference proteome</keyword>
<dbReference type="InterPro" id="IPR052895">
    <property type="entry name" value="HetReg/Transcr_Mod"/>
</dbReference>
<dbReference type="EMBL" id="KQ947407">
    <property type="protein sequence ID" value="KUJ21848.1"/>
    <property type="molecule type" value="Genomic_DNA"/>
</dbReference>
<evidence type="ECO:0000313" key="4">
    <source>
        <dbReference type="Proteomes" id="UP000070700"/>
    </source>
</evidence>
<keyword evidence="1" id="KW-0040">ANK repeat</keyword>
<name>A0A194XNU6_MOLSC</name>
<dbReference type="PROSITE" id="PS50088">
    <property type="entry name" value="ANK_REPEAT"/>
    <property type="match status" value="3"/>
</dbReference>
<reference evidence="3 4" key="1">
    <citation type="submission" date="2015-10" db="EMBL/GenBank/DDBJ databases">
        <title>Full genome of DAOMC 229536 Phialocephala scopiformis, a fungal endophyte of spruce producing the potent anti-insectan compound rugulosin.</title>
        <authorList>
            <consortium name="DOE Joint Genome Institute"/>
            <person name="Walker A.K."/>
            <person name="Frasz S.L."/>
            <person name="Seifert K.A."/>
            <person name="Miller J.D."/>
            <person name="Mondo S.J."/>
            <person name="Labutti K."/>
            <person name="Lipzen A."/>
            <person name="Dockter R."/>
            <person name="Kennedy M."/>
            <person name="Grigoriev I.V."/>
            <person name="Spatafora J.W."/>
        </authorList>
    </citation>
    <scope>NUCLEOTIDE SEQUENCE [LARGE SCALE GENOMIC DNA]</scope>
    <source>
        <strain evidence="3 4">CBS 120377</strain>
    </source>
</reference>
<dbReference type="InterPro" id="IPR036770">
    <property type="entry name" value="Ankyrin_rpt-contain_sf"/>
</dbReference>
<dbReference type="RefSeq" id="XP_018076203.1">
    <property type="nucleotide sequence ID" value="XM_018218160.1"/>
</dbReference>
<organism evidence="3 4">
    <name type="scientific">Mollisia scopiformis</name>
    <name type="common">Conifer needle endophyte fungus</name>
    <name type="synonym">Phialocephala scopiformis</name>
    <dbReference type="NCBI Taxonomy" id="149040"/>
    <lineage>
        <taxon>Eukaryota</taxon>
        <taxon>Fungi</taxon>
        <taxon>Dikarya</taxon>
        <taxon>Ascomycota</taxon>
        <taxon>Pezizomycotina</taxon>
        <taxon>Leotiomycetes</taxon>
        <taxon>Helotiales</taxon>
        <taxon>Mollisiaceae</taxon>
        <taxon>Mollisia</taxon>
    </lineage>
</organism>
<protein>
    <submittedName>
        <fullName evidence="3">Ankyrin</fullName>
    </submittedName>
</protein>
<dbReference type="Gene3D" id="1.25.40.20">
    <property type="entry name" value="Ankyrin repeat-containing domain"/>
    <property type="match status" value="2"/>
</dbReference>
<dbReference type="InParanoid" id="A0A194XNU6"/>
<feature type="repeat" description="ANK" evidence="1">
    <location>
        <begin position="594"/>
        <end position="618"/>
    </location>
</feature>
<dbReference type="PROSITE" id="PS50297">
    <property type="entry name" value="ANK_REP_REGION"/>
    <property type="match status" value="3"/>
</dbReference>
<dbReference type="Proteomes" id="UP000070700">
    <property type="component" value="Unassembled WGS sequence"/>
</dbReference>
<evidence type="ECO:0000259" key="2">
    <source>
        <dbReference type="Pfam" id="PF06985"/>
    </source>
</evidence>
<evidence type="ECO:0000313" key="3">
    <source>
        <dbReference type="EMBL" id="KUJ21848.1"/>
    </source>
</evidence>
<feature type="repeat" description="ANK" evidence="1">
    <location>
        <begin position="698"/>
        <end position="724"/>
    </location>
</feature>
<accession>A0A194XNU6</accession>
<dbReference type="AlphaFoldDB" id="A0A194XNU6"/>
<sequence length="724" mass="80661">MSQPETYSYSPLSPGAKNIRLLRLLPYRNESGERTKLQCELLEYSLQDLGKRTHLYEALSYTWGGQEKPCSITINEKNLNVTTNLYAALLHLRYHSLERILWIDAICINQTDPEERGQQVQLMAMIYSKAHRVLVWLGETADDIEGALEDIQRAANEESTEVSNKKINEKAISNLLQRQWFQRIWVLQEVAAARHVVMMCGSTEIDGYAFCLGLKSLRKSQELSDTAFPRLQSLPALTNLIERAGLRPKYTTNSSERYSLEIRSLAELVDMFHTRQASDPRDKVYALLGMSSDDPSKAGLQPNYEISWEVLFQQLVKFILGKDTLVEAFCRKPAIKSKGCILGQVSSVESDHGQSVNIALINAAWPLRKWSLQASAKSVRKGDIVCLLKGASKPTIIRLCGDYFAVVVIAAIALNGRGSTGQPKLSKSTLHFSRDLLLVWDWEDHLEDTQEQGKNENWTKISQVPEDLKAELGDHLDEVTRIWNVALVLGDLKEYGKAEERLREAIKGYEIANGEEHLHVLKGQYGVTPLSWVARNGCNAAVKLLLAKNSIDPDLQDSQYCRTPLSWAAGGGHAAVVKLLLETDKVEVDSKDNDGWTPLSWAVKGGHEAIIRLLLERSKVEVNFKDNNNRILFWWAAKGGDEAVVKLLLETSKVEVDFKDNNGWTALQQAAKGGHLAVVERLLQEKAEVNAAGAADYNGRTALQAAAEGGHLAVVKCLRDAGAV</sequence>
<dbReference type="InterPro" id="IPR002110">
    <property type="entry name" value="Ankyrin_rpt"/>
</dbReference>
<evidence type="ECO:0000256" key="1">
    <source>
        <dbReference type="PROSITE-ProRule" id="PRU00023"/>
    </source>
</evidence>
<feature type="domain" description="Heterokaryon incompatibility" evidence="2">
    <location>
        <begin position="56"/>
        <end position="189"/>
    </location>
</feature>
<dbReference type="KEGG" id="psco:LY89DRAFT_714885"/>
<dbReference type="STRING" id="149040.A0A194XNU6"/>
<dbReference type="Pfam" id="PF12796">
    <property type="entry name" value="Ank_2"/>
    <property type="match status" value="2"/>
</dbReference>
<dbReference type="PANTHER" id="PTHR24148:SF78">
    <property type="entry name" value="HETEROKARYON INCOMPATIBILITY DOMAIN-CONTAINING PROTEIN"/>
    <property type="match status" value="1"/>
</dbReference>